<dbReference type="AlphaFoldDB" id="A0A1B6JFA3"/>
<sequence>CCCCPCQLTDSEVSETNKSVNILPSGPFTVDGRVTGPFKRNKDGEFTIEDRHLTGFFKLSGGSDSEGKSDSEKPYLADKIGNKQDRVECLLEDAVDKIKLSCDKGKKKTGEATDHNGNHLQTCKSNHDSKTCKYCSWIHYMLNHKEQQPGENQFVINDANLGYKQFQANVNTNSTSAQSNNCHCHQGGTIKDKCEPSIFPKLPSNLQCSREESNLNRFSRSLTPSKKGYWLERFKNHPANQLTLSSKQSYWPQTFSEAPVHSTDVIAPSKGADKEYLTSDLLSRVRNDLNVGNTKNPTQNSHNCVDNCFETRVPIALKNVHGEVVTEVKMKDKKTDRPFQSPTKPLMSVATHVRLHKM</sequence>
<feature type="non-terminal residue" evidence="1">
    <location>
        <position position="1"/>
    </location>
</feature>
<proteinExistence type="predicted"/>
<gene>
    <name evidence="1" type="ORF">g.31569</name>
</gene>
<reference evidence="1" key="1">
    <citation type="submission" date="2015-11" db="EMBL/GenBank/DDBJ databases">
        <title>De novo transcriptome assembly of four potential Pierce s Disease insect vectors from Arizona vineyards.</title>
        <authorList>
            <person name="Tassone E.E."/>
        </authorList>
    </citation>
    <scope>NUCLEOTIDE SEQUENCE</scope>
</reference>
<organism evidence="1">
    <name type="scientific">Homalodisca liturata</name>
    <dbReference type="NCBI Taxonomy" id="320908"/>
    <lineage>
        <taxon>Eukaryota</taxon>
        <taxon>Metazoa</taxon>
        <taxon>Ecdysozoa</taxon>
        <taxon>Arthropoda</taxon>
        <taxon>Hexapoda</taxon>
        <taxon>Insecta</taxon>
        <taxon>Pterygota</taxon>
        <taxon>Neoptera</taxon>
        <taxon>Paraneoptera</taxon>
        <taxon>Hemiptera</taxon>
        <taxon>Auchenorrhyncha</taxon>
        <taxon>Membracoidea</taxon>
        <taxon>Cicadellidae</taxon>
        <taxon>Cicadellinae</taxon>
        <taxon>Proconiini</taxon>
        <taxon>Homalodisca</taxon>
    </lineage>
</organism>
<evidence type="ECO:0000313" key="1">
    <source>
        <dbReference type="EMBL" id="JAS97849.1"/>
    </source>
</evidence>
<dbReference type="EMBL" id="GECU01009857">
    <property type="protein sequence ID" value="JAS97849.1"/>
    <property type="molecule type" value="Transcribed_RNA"/>
</dbReference>
<name>A0A1B6JFA3_9HEMI</name>
<protein>
    <submittedName>
        <fullName evidence="1">Uncharacterized protein</fullName>
    </submittedName>
</protein>
<accession>A0A1B6JFA3</accession>